<dbReference type="Proteomes" id="UP001369815">
    <property type="component" value="Unassembled WGS sequence"/>
</dbReference>
<proteinExistence type="inferred from homology"/>
<feature type="transmembrane region" description="Helical" evidence="6">
    <location>
        <begin position="20"/>
        <end position="42"/>
    </location>
</feature>
<feature type="transmembrane region" description="Helical" evidence="6">
    <location>
        <begin position="206"/>
        <end position="224"/>
    </location>
</feature>
<organism evidence="8 9">
    <name type="scientific">Daldinia eschscholtzii</name>
    <dbReference type="NCBI Taxonomy" id="292717"/>
    <lineage>
        <taxon>Eukaryota</taxon>
        <taxon>Fungi</taxon>
        <taxon>Dikarya</taxon>
        <taxon>Ascomycota</taxon>
        <taxon>Pezizomycotina</taxon>
        <taxon>Sordariomycetes</taxon>
        <taxon>Xylariomycetidae</taxon>
        <taxon>Xylariales</taxon>
        <taxon>Hypoxylaceae</taxon>
        <taxon>Daldinia</taxon>
    </lineage>
</organism>
<dbReference type="InterPro" id="IPR052337">
    <property type="entry name" value="SAT4-like"/>
</dbReference>
<dbReference type="Pfam" id="PF20684">
    <property type="entry name" value="Fung_rhodopsin"/>
    <property type="match status" value="1"/>
</dbReference>
<accession>A0AAX6MSF6</accession>
<sequence>MSRPVLKPEEEAHLNDTRQPALWGCLIVFLVINNVAISGRLWGTWTSVASRSRVMAEDVSIVISGVLVNAIIANLMVATHYGLGLHVFAINHLDPDYPANLSKTFRHIWITMVLMGSFFTSIKMTLLFFYRRLFLVVNNKLRIFWWVNFVYVVLWFFGATGFYLFQCKPVQWYFIQYFARFHKPVPGNLKGNCDATSVLHVALPPIFSLVSDIGLLLLPISAISQLRLNKNKKRGLMVVFGIGTLACLLELARVLVLLLDTDDKTDPSSTDGVAVFLILTAAEETVAVVCASLPVIVPQLFRRFKGKAGGSSYVYDQKAAQASSEKRSARGFKRVASLNHIWTMQTTVDGSKIDNSHEDGIPLNTIKVTGNSVLKDDSHGSASTHRQY</sequence>
<feature type="transmembrane region" description="Helical" evidence="6">
    <location>
        <begin position="143"/>
        <end position="165"/>
    </location>
</feature>
<protein>
    <recommendedName>
        <fullName evidence="7">Rhodopsin domain-containing protein</fullName>
    </recommendedName>
</protein>
<comment type="caution">
    <text evidence="8">The sequence shown here is derived from an EMBL/GenBank/DDBJ whole genome shotgun (WGS) entry which is preliminary data.</text>
</comment>
<evidence type="ECO:0000256" key="2">
    <source>
        <dbReference type="ARBA" id="ARBA00022692"/>
    </source>
</evidence>
<keyword evidence="9" id="KW-1185">Reference proteome</keyword>
<evidence type="ECO:0000313" key="8">
    <source>
        <dbReference type="EMBL" id="KAK6955559.1"/>
    </source>
</evidence>
<feature type="transmembrane region" description="Helical" evidence="6">
    <location>
        <begin position="108"/>
        <end position="131"/>
    </location>
</feature>
<evidence type="ECO:0000313" key="9">
    <source>
        <dbReference type="Proteomes" id="UP001369815"/>
    </source>
</evidence>
<comment type="similarity">
    <text evidence="5">Belongs to the SAT4 family.</text>
</comment>
<name>A0AAX6MSF6_9PEZI</name>
<evidence type="ECO:0000259" key="7">
    <source>
        <dbReference type="Pfam" id="PF20684"/>
    </source>
</evidence>
<dbReference type="EMBL" id="JBANMG010000003">
    <property type="protein sequence ID" value="KAK6955559.1"/>
    <property type="molecule type" value="Genomic_DNA"/>
</dbReference>
<dbReference type="GO" id="GO:0016020">
    <property type="term" value="C:membrane"/>
    <property type="evidence" value="ECO:0007669"/>
    <property type="project" value="UniProtKB-SubCell"/>
</dbReference>
<comment type="subcellular location">
    <subcellularLocation>
        <location evidence="1">Membrane</location>
        <topology evidence="1">Multi-pass membrane protein</topology>
    </subcellularLocation>
</comment>
<keyword evidence="4 6" id="KW-0472">Membrane</keyword>
<evidence type="ECO:0000256" key="1">
    <source>
        <dbReference type="ARBA" id="ARBA00004141"/>
    </source>
</evidence>
<keyword evidence="3 6" id="KW-1133">Transmembrane helix</keyword>
<dbReference type="PANTHER" id="PTHR33048:SF47">
    <property type="entry name" value="INTEGRAL MEMBRANE PROTEIN-RELATED"/>
    <property type="match status" value="1"/>
</dbReference>
<feature type="domain" description="Rhodopsin" evidence="7">
    <location>
        <begin position="45"/>
        <end position="298"/>
    </location>
</feature>
<feature type="transmembrane region" description="Helical" evidence="6">
    <location>
        <begin position="274"/>
        <end position="297"/>
    </location>
</feature>
<dbReference type="AlphaFoldDB" id="A0AAX6MSF6"/>
<evidence type="ECO:0000256" key="6">
    <source>
        <dbReference type="SAM" id="Phobius"/>
    </source>
</evidence>
<keyword evidence="2 6" id="KW-0812">Transmembrane</keyword>
<feature type="transmembrane region" description="Helical" evidence="6">
    <location>
        <begin position="62"/>
        <end position="88"/>
    </location>
</feature>
<dbReference type="InterPro" id="IPR049326">
    <property type="entry name" value="Rhodopsin_dom_fungi"/>
</dbReference>
<gene>
    <name evidence="8" type="ORF">Daesc_003199</name>
</gene>
<evidence type="ECO:0000256" key="3">
    <source>
        <dbReference type="ARBA" id="ARBA00022989"/>
    </source>
</evidence>
<evidence type="ECO:0000256" key="5">
    <source>
        <dbReference type="ARBA" id="ARBA00038359"/>
    </source>
</evidence>
<feature type="transmembrane region" description="Helical" evidence="6">
    <location>
        <begin position="236"/>
        <end position="259"/>
    </location>
</feature>
<reference evidence="8 9" key="1">
    <citation type="journal article" date="2024" name="Front Chem Biol">
        <title>Unveiling the potential of Daldinia eschscholtzii MFLUCC 19-0629 through bioactivity and bioinformatics studies for enhanced sustainable agriculture production.</title>
        <authorList>
            <person name="Brooks S."/>
            <person name="Weaver J.A."/>
            <person name="Klomchit A."/>
            <person name="Alharthi S.A."/>
            <person name="Onlamun T."/>
            <person name="Nurani R."/>
            <person name="Vong T.K."/>
            <person name="Alberti F."/>
            <person name="Greco C."/>
        </authorList>
    </citation>
    <scope>NUCLEOTIDE SEQUENCE [LARGE SCALE GENOMIC DNA]</scope>
    <source>
        <strain evidence="8">MFLUCC 19-0629</strain>
    </source>
</reference>
<evidence type="ECO:0000256" key="4">
    <source>
        <dbReference type="ARBA" id="ARBA00023136"/>
    </source>
</evidence>
<dbReference type="PANTHER" id="PTHR33048">
    <property type="entry name" value="PTH11-LIKE INTEGRAL MEMBRANE PROTEIN (AFU_ORTHOLOGUE AFUA_5G11245)"/>
    <property type="match status" value="1"/>
</dbReference>